<dbReference type="OrthoDB" id="7057889at2"/>
<dbReference type="PANTHER" id="PTHR30386:SF26">
    <property type="entry name" value="TRANSPORT PROTEIN COMB"/>
    <property type="match status" value="1"/>
</dbReference>
<reference evidence="6 7" key="1">
    <citation type="submission" date="2014-04" db="EMBL/GenBank/DDBJ databases">
        <title>Characterization and application of a salt tolerant electro-active bacterium.</title>
        <authorList>
            <person name="Yang L."/>
            <person name="Wei S."/>
            <person name="Tay Q.X.M."/>
        </authorList>
    </citation>
    <scope>NUCLEOTIDE SEQUENCE [LARGE SCALE GENOMIC DNA]</scope>
    <source>
        <strain evidence="6 7">LY1</strain>
    </source>
</reference>
<dbReference type="EMBL" id="JMIH01000011">
    <property type="protein sequence ID" value="KEO75405.1"/>
    <property type="molecule type" value="Genomic_DNA"/>
</dbReference>
<dbReference type="InterPro" id="IPR050739">
    <property type="entry name" value="MFP"/>
</dbReference>
<comment type="subcellular location">
    <subcellularLocation>
        <location evidence="1">Membrane</location>
        <topology evidence="1">Single-pass membrane protein</topology>
    </subcellularLocation>
</comment>
<comment type="caution">
    <text evidence="6">The sequence shown here is derived from an EMBL/GenBank/DDBJ whole genome shotgun (WGS) entry which is preliminary data.</text>
</comment>
<feature type="transmembrane region" description="Helical" evidence="5">
    <location>
        <begin position="29"/>
        <end position="51"/>
    </location>
</feature>
<protein>
    <submittedName>
        <fullName evidence="6">Secretion protein HlyD</fullName>
    </submittedName>
</protein>
<accession>A0A074L4I3</accession>
<keyword evidence="7" id="KW-1185">Reference proteome</keyword>
<dbReference type="GO" id="GO:0016020">
    <property type="term" value="C:membrane"/>
    <property type="evidence" value="ECO:0007669"/>
    <property type="project" value="UniProtKB-SubCell"/>
</dbReference>
<dbReference type="Gene3D" id="2.40.50.100">
    <property type="match status" value="1"/>
</dbReference>
<dbReference type="RefSeq" id="WP_035069498.1">
    <property type="nucleotide sequence ID" value="NZ_JMIH01000011.1"/>
</dbReference>
<evidence type="ECO:0000313" key="7">
    <source>
        <dbReference type="Proteomes" id="UP000027821"/>
    </source>
</evidence>
<dbReference type="PRINTS" id="PR01490">
    <property type="entry name" value="RTXTOXIND"/>
</dbReference>
<name>A0A074L4I3_9BACT</name>
<organism evidence="6 7">
    <name type="scientific">Anditalea andensis</name>
    <dbReference type="NCBI Taxonomy" id="1048983"/>
    <lineage>
        <taxon>Bacteria</taxon>
        <taxon>Pseudomonadati</taxon>
        <taxon>Bacteroidota</taxon>
        <taxon>Cytophagia</taxon>
        <taxon>Cytophagales</taxon>
        <taxon>Cytophagaceae</taxon>
        <taxon>Anditalea</taxon>
    </lineage>
</organism>
<dbReference type="eggNOG" id="COG1566">
    <property type="taxonomic scope" value="Bacteria"/>
</dbReference>
<dbReference type="AlphaFoldDB" id="A0A074L4I3"/>
<evidence type="ECO:0000256" key="3">
    <source>
        <dbReference type="ARBA" id="ARBA00022989"/>
    </source>
</evidence>
<keyword evidence="3 5" id="KW-1133">Transmembrane helix</keyword>
<dbReference type="STRING" id="1048983.EL17_00640"/>
<dbReference type="Proteomes" id="UP000027821">
    <property type="component" value="Unassembled WGS sequence"/>
</dbReference>
<gene>
    <name evidence="6" type="ORF">EL17_00640</name>
</gene>
<keyword evidence="2 5" id="KW-0812">Transmembrane</keyword>
<evidence type="ECO:0000256" key="1">
    <source>
        <dbReference type="ARBA" id="ARBA00004167"/>
    </source>
</evidence>
<sequence length="435" mass="50003">MPDQKAYSTNLHLRSDEVQEIISTPPAWLIRWGITLVFILTAVIIILSFLIKYPDYVQAKILVTTMEPTERVLARASGQIEKLFVNNGDAVTSGQMLAGIKSTAALEDVLFLKEILEYEAFGKENNYDYPMETLSNLTLGEVEPTFLDFERNYMEYQLLEELQPYIGKMQGSHYSLQEINNRIQSQVIQKELLERRLKLVQIDYLRNKVLHEDGVISDKDFENREMEYLQMQEQINSMAIVISQMQEALSTGNQTLRVMEINKQEEETRVLKNLIQSYHSLKRAVRDWEYIYLMSSSTGGLVSFQKIWSSNQQVSTGELVFTVLPENKEELVGAMKIPAQNAGKVAVGQKVLIKLDNYPYQQYGTLLGEVIRISVTPDDEFNYLVYAYLPEGTRSSFNNNIPFNQELLGNAEIITEDLSVAERLFFKFKSVLDFK</sequence>
<proteinExistence type="predicted"/>
<dbReference type="PANTHER" id="PTHR30386">
    <property type="entry name" value="MEMBRANE FUSION SUBUNIT OF EMRAB-TOLC MULTIDRUG EFFLUX PUMP"/>
    <property type="match status" value="1"/>
</dbReference>
<evidence type="ECO:0000256" key="5">
    <source>
        <dbReference type="SAM" id="Phobius"/>
    </source>
</evidence>
<evidence type="ECO:0000256" key="2">
    <source>
        <dbReference type="ARBA" id="ARBA00022692"/>
    </source>
</evidence>
<evidence type="ECO:0000256" key="4">
    <source>
        <dbReference type="ARBA" id="ARBA00023136"/>
    </source>
</evidence>
<keyword evidence="4 5" id="KW-0472">Membrane</keyword>
<evidence type="ECO:0000313" key="6">
    <source>
        <dbReference type="EMBL" id="KEO75405.1"/>
    </source>
</evidence>